<feature type="compositionally biased region" description="Basic and acidic residues" evidence="1">
    <location>
        <begin position="243"/>
        <end position="257"/>
    </location>
</feature>
<feature type="compositionally biased region" description="Acidic residues" evidence="1">
    <location>
        <begin position="270"/>
        <end position="303"/>
    </location>
</feature>
<name>A0A9W7BEW4_9STRA</name>
<feature type="compositionally biased region" description="Basic and acidic residues" evidence="1">
    <location>
        <begin position="348"/>
        <end position="364"/>
    </location>
</feature>
<gene>
    <name evidence="2" type="ORF">TL16_g10803</name>
</gene>
<feature type="region of interest" description="Disordered" evidence="1">
    <location>
        <begin position="323"/>
        <end position="380"/>
    </location>
</feature>
<feature type="region of interest" description="Disordered" evidence="1">
    <location>
        <begin position="122"/>
        <end position="142"/>
    </location>
</feature>
<accession>A0A9W7BEW4</accession>
<sequence>MDPHKQPLAIYGSEITLYPSLVLSSNSNPDTASSSYDQYDCRLFLDSFDLPSQDTNLDIADSNEDETELSIVHGSARLNAGHMDDLPSSSDPIVPPSPEEQVEETTDRDELHDERYHAYFQRVPPLPSKPPPTTTTTTITTSQSSSSFIPIHDYSKYIPPPILQSSHFRSLLLSNSTPSIPTPTHHTLILKTLSRSLFDPQFEFQLLLKNDLRFIFLNKSDPLNWYYERMKLIEIQRLKEEKEEEEVKKEKLKETDKGLVGMLGDYGSSSEEEEKEEENEDNNSDSDNNKEEEEEEEEEEEGEITLFSIELEKKLKRLEKARALKGHFELKAMNNNNKRRREEEEEEERRIESEKKKVEEERGMGRGRGRNIPSWMSSKT</sequence>
<evidence type="ECO:0000313" key="3">
    <source>
        <dbReference type="Proteomes" id="UP001162640"/>
    </source>
</evidence>
<dbReference type="Proteomes" id="UP001162640">
    <property type="component" value="Unassembled WGS sequence"/>
</dbReference>
<dbReference type="GO" id="GO:0003723">
    <property type="term" value="F:RNA binding"/>
    <property type="evidence" value="ECO:0007669"/>
    <property type="project" value="InterPro"/>
</dbReference>
<feature type="region of interest" description="Disordered" evidence="1">
    <location>
        <begin position="79"/>
        <end position="109"/>
    </location>
</feature>
<comment type="caution">
    <text evidence="2">The sequence shown here is derived from an EMBL/GenBank/DDBJ whole genome shotgun (WGS) entry which is preliminary data.</text>
</comment>
<organism evidence="2 3">
    <name type="scientific">Triparma laevis f. inornata</name>
    <dbReference type="NCBI Taxonomy" id="1714386"/>
    <lineage>
        <taxon>Eukaryota</taxon>
        <taxon>Sar</taxon>
        <taxon>Stramenopiles</taxon>
        <taxon>Ochrophyta</taxon>
        <taxon>Bolidophyceae</taxon>
        <taxon>Parmales</taxon>
        <taxon>Triparmaceae</taxon>
        <taxon>Triparma</taxon>
    </lineage>
</organism>
<evidence type="ECO:0000256" key="1">
    <source>
        <dbReference type="SAM" id="MobiDB-lite"/>
    </source>
</evidence>
<feature type="region of interest" description="Disordered" evidence="1">
    <location>
        <begin position="243"/>
        <end position="306"/>
    </location>
</feature>
<dbReference type="Gene3D" id="1.10.10.790">
    <property type="entry name" value="Surp module"/>
    <property type="match status" value="1"/>
</dbReference>
<dbReference type="GO" id="GO:0006396">
    <property type="term" value="P:RNA processing"/>
    <property type="evidence" value="ECO:0007669"/>
    <property type="project" value="InterPro"/>
</dbReference>
<dbReference type="AlphaFoldDB" id="A0A9W7BEW4"/>
<protein>
    <submittedName>
        <fullName evidence="2">Uncharacterized protein</fullName>
    </submittedName>
</protein>
<reference evidence="3" key="1">
    <citation type="journal article" date="2023" name="Commun. Biol.">
        <title>Genome analysis of Parmales, the sister group of diatoms, reveals the evolutionary specialization of diatoms from phago-mixotrophs to photoautotrophs.</title>
        <authorList>
            <person name="Ban H."/>
            <person name="Sato S."/>
            <person name="Yoshikawa S."/>
            <person name="Yamada K."/>
            <person name="Nakamura Y."/>
            <person name="Ichinomiya M."/>
            <person name="Sato N."/>
            <person name="Blanc-Mathieu R."/>
            <person name="Endo H."/>
            <person name="Kuwata A."/>
            <person name="Ogata H."/>
        </authorList>
    </citation>
    <scope>NUCLEOTIDE SEQUENCE [LARGE SCALE GENOMIC DNA]</scope>
</reference>
<feature type="compositionally biased region" description="Pro residues" evidence="1">
    <location>
        <begin position="124"/>
        <end position="133"/>
    </location>
</feature>
<dbReference type="InterPro" id="IPR035967">
    <property type="entry name" value="SWAP/Surp_sf"/>
</dbReference>
<proteinExistence type="predicted"/>
<dbReference type="EMBL" id="BLQM01000391">
    <property type="protein sequence ID" value="GMH87271.1"/>
    <property type="molecule type" value="Genomic_DNA"/>
</dbReference>
<evidence type="ECO:0000313" key="2">
    <source>
        <dbReference type="EMBL" id="GMH87271.1"/>
    </source>
</evidence>